<feature type="compositionally biased region" description="Basic and acidic residues" evidence="1">
    <location>
        <begin position="175"/>
        <end position="188"/>
    </location>
</feature>
<organism evidence="3">
    <name type="scientific">Timema douglasi</name>
    <name type="common">Walking stick</name>
    <dbReference type="NCBI Taxonomy" id="61478"/>
    <lineage>
        <taxon>Eukaryota</taxon>
        <taxon>Metazoa</taxon>
        <taxon>Ecdysozoa</taxon>
        <taxon>Arthropoda</taxon>
        <taxon>Hexapoda</taxon>
        <taxon>Insecta</taxon>
        <taxon>Pterygota</taxon>
        <taxon>Neoptera</taxon>
        <taxon>Polyneoptera</taxon>
        <taxon>Phasmatodea</taxon>
        <taxon>Timematodea</taxon>
        <taxon>Timematoidea</taxon>
        <taxon>Timematidae</taxon>
        <taxon>Timema</taxon>
    </lineage>
</organism>
<evidence type="ECO:0000256" key="1">
    <source>
        <dbReference type="SAM" id="MobiDB-lite"/>
    </source>
</evidence>
<dbReference type="GO" id="GO:0030165">
    <property type="term" value="F:PDZ domain binding"/>
    <property type="evidence" value="ECO:0007669"/>
    <property type="project" value="TreeGrafter"/>
</dbReference>
<dbReference type="SUPFAM" id="SSF47769">
    <property type="entry name" value="SAM/Pointed domain"/>
    <property type="match status" value="1"/>
</dbReference>
<accession>A0A7R8VP35</accession>
<dbReference type="InterPro" id="IPR057092">
    <property type="entry name" value="SAM_KIDINS220"/>
</dbReference>
<dbReference type="InterPro" id="IPR013761">
    <property type="entry name" value="SAM/pointed_sf"/>
</dbReference>
<feature type="region of interest" description="Disordered" evidence="1">
    <location>
        <begin position="155"/>
        <end position="196"/>
    </location>
</feature>
<name>A0A7R8VP35_TIMDO</name>
<dbReference type="Gene3D" id="1.10.150.50">
    <property type="entry name" value="Transcription Factor, Ets-1"/>
    <property type="match status" value="1"/>
</dbReference>
<dbReference type="CDD" id="cd09487">
    <property type="entry name" value="SAM_superfamily"/>
    <property type="match status" value="1"/>
</dbReference>
<dbReference type="EMBL" id="OA569001">
    <property type="protein sequence ID" value="CAD7202124.1"/>
    <property type="molecule type" value="Genomic_DNA"/>
</dbReference>
<dbReference type="PANTHER" id="PTHR24116:SF0">
    <property type="entry name" value="KINASE D-INTERACTING SUBSTRATE OF 220 KDA"/>
    <property type="match status" value="1"/>
</dbReference>
<gene>
    <name evidence="3" type="ORF">TDIB3V08_LOCUS8310</name>
</gene>
<protein>
    <recommendedName>
        <fullName evidence="2">Kinase D-interacting substrate of 220 kDa-like SAM domain-containing protein</fullName>
    </recommendedName>
</protein>
<dbReference type="AlphaFoldDB" id="A0A7R8VP35"/>
<dbReference type="Pfam" id="PF23307">
    <property type="entry name" value="SAM_KIDINS220"/>
    <property type="match status" value="1"/>
</dbReference>
<evidence type="ECO:0000259" key="2">
    <source>
        <dbReference type="Pfam" id="PF23307"/>
    </source>
</evidence>
<proteinExistence type="predicted"/>
<sequence length="471" mass="52440">MNGLHEIVDKARLRCYAHVMRIEKERIPVKMMDCKGEPRKRWEKQITESVQSEVLDVKLSSLSVDGVCDLFTKVEDLNSPSTPQYVSVMRENNISGRVLLHCDLEELKKVLQMNFGDWELFRMIVVSLREQELTCFSHQEELNYKNVRFAVPSPHATPQLPERKVSLSKSPSLPNDKDKSTSRSESRTTNKQTIMEKQTCLRTSRKLNLSKLGTPRAMISCATRSSCPRAMNSRVPLCPQTSCALKRESLHPFGTGRTVMLSGERVRQVTFWWVSVRTGGNTSLLCGSVLTTMSTDAWRSTTRNKPSRDHAKSIMMQAPRPPCGSRVYLLWMTHNPSLGHHKHKMPDSSQLLLGVSVCIVVFTTPASPPSPATASHPSPLLSSSQVKDMTELCSVGEKEVESGGSTLTLKEGWVTLEEQMICGALQTLNEEACEDVMEEAEETGLAPPGTELGESVSSSVVDLCDEFDSPL</sequence>
<dbReference type="InterPro" id="IPR052771">
    <property type="entry name" value="Neurotrophin_sig_adaptor"/>
</dbReference>
<dbReference type="GO" id="GO:0019887">
    <property type="term" value="F:protein kinase regulator activity"/>
    <property type="evidence" value="ECO:0007669"/>
    <property type="project" value="TreeGrafter"/>
</dbReference>
<evidence type="ECO:0000313" key="3">
    <source>
        <dbReference type="EMBL" id="CAD7202124.1"/>
    </source>
</evidence>
<reference evidence="3" key="1">
    <citation type="submission" date="2020-11" db="EMBL/GenBank/DDBJ databases">
        <authorList>
            <person name="Tran Van P."/>
        </authorList>
    </citation>
    <scope>NUCLEOTIDE SEQUENCE</scope>
</reference>
<dbReference type="PANTHER" id="PTHR24116">
    <property type="entry name" value="KINASE D-INTERACTING SUBSTRATE OF 220 KDA"/>
    <property type="match status" value="1"/>
</dbReference>
<feature type="domain" description="Kinase D-interacting substrate of 220 kDa-like SAM" evidence="2">
    <location>
        <begin position="57"/>
        <end position="140"/>
    </location>
</feature>